<dbReference type="PANTHER" id="PTHR46797">
    <property type="entry name" value="HTH-TYPE TRANSCRIPTIONAL REGULATOR"/>
    <property type="match status" value="1"/>
</dbReference>
<reference evidence="4" key="1">
    <citation type="journal article" date="2019" name="Int. J. Syst. Evol. Microbiol.">
        <title>The Global Catalogue of Microorganisms (GCM) 10K type strain sequencing project: providing services to taxonomists for standard genome sequencing and annotation.</title>
        <authorList>
            <consortium name="The Broad Institute Genomics Platform"/>
            <consortium name="The Broad Institute Genome Sequencing Center for Infectious Disease"/>
            <person name="Wu L."/>
            <person name="Ma J."/>
        </authorList>
    </citation>
    <scope>NUCLEOTIDE SEQUENCE [LARGE SCALE GENOMIC DNA]</scope>
    <source>
        <strain evidence="4">JCM 17130</strain>
    </source>
</reference>
<dbReference type="Proteomes" id="UP001596013">
    <property type="component" value="Unassembled WGS sequence"/>
</dbReference>
<protein>
    <submittedName>
        <fullName evidence="3">Helix-turn-helix domain-containing protein</fullName>
    </submittedName>
</protein>
<dbReference type="SUPFAM" id="SSF47413">
    <property type="entry name" value="lambda repressor-like DNA-binding domains"/>
    <property type="match status" value="1"/>
</dbReference>
<dbReference type="CDD" id="cd00093">
    <property type="entry name" value="HTH_XRE"/>
    <property type="match status" value="1"/>
</dbReference>
<dbReference type="PANTHER" id="PTHR46797:SF1">
    <property type="entry name" value="METHYLPHOSPHONATE SYNTHASE"/>
    <property type="match status" value="1"/>
</dbReference>
<feature type="domain" description="HTH cro/C1-type" evidence="2">
    <location>
        <begin position="12"/>
        <end position="66"/>
    </location>
</feature>
<name>A0ABW0JJS9_9GAMM</name>
<evidence type="ECO:0000259" key="2">
    <source>
        <dbReference type="PROSITE" id="PS50943"/>
    </source>
</evidence>
<dbReference type="Gene3D" id="1.10.260.40">
    <property type="entry name" value="lambda repressor-like DNA-binding domains"/>
    <property type="match status" value="1"/>
</dbReference>
<sequence length="76" mass="8467">MPKSLLPLGRAIKQRRDALGLSQESLAEQCGFDRTYISMLERGRRNPSFLNLLRLADGLKTSVAQLTEVYDGPSTD</sequence>
<dbReference type="RefSeq" id="WP_377303073.1">
    <property type="nucleotide sequence ID" value="NZ_JBHSMK010000003.1"/>
</dbReference>
<keyword evidence="1" id="KW-0238">DNA-binding</keyword>
<keyword evidence="4" id="KW-1185">Reference proteome</keyword>
<dbReference type="EMBL" id="JBHSMK010000003">
    <property type="protein sequence ID" value="MFC5436081.1"/>
    <property type="molecule type" value="Genomic_DNA"/>
</dbReference>
<dbReference type="InterPro" id="IPR050807">
    <property type="entry name" value="TransReg_Diox_bact_type"/>
</dbReference>
<evidence type="ECO:0000313" key="4">
    <source>
        <dbReference type="Proteomes" id="UP001596013"/>
    </source>
</evidence>
<dbReference type="Pfam" id="PF01381">
    <property type="entry name" value="HTH_3"/>
    <property type="match status" value="1"/>
</dbReference>
<dbReference type="InterPro" id="IPR001387">
    <property type="entry name" value="Cro/C1-type_HTH"/>
</dbReference>
<dbReference type="SMART" id="SM00530">
    <property type="entry name" value="HTH_XRE"/>
    <property type="match status" value="1"/>
</dbReference>
<gene>
    <name evidence="3" type="ORF">ACFPME_05890</name>
</gene>
<dbReference type="InterPro" id="IPR010982">
    <property type="entry name" value="Lambda_DNA-bd_dom_sf"/>
</dbReference>
<comment type="caution">
    <text evidence="3">The sequence shown here is derived from an EMBL/GenBank/DDBJ whole genome shotgun (WGS) entry which is preliminary data.</text>
</comment>
<evidence type="ECO:0000256" key="1">
    <source>
        <dbReference type="ARBA" id="ARBA00023125"/>
    </source>
</evidence>
<dbReference type="PROSITE" id="PS50943">
    <property type="entry name" value="HTH_CROC1"/>
    <property type="match status" value="1"/>
</dbReference>
<organism evidence="3 4">
    <name type="scientific">Rhodanobacter umsongensis</name>
    <dbReference type="NCBI Taxonomy" id="633153"/>
    <lineage>
        <taxon>Bacteria</taxon>
        <taxon>Pseudomonadati</taxon>
        <taxon>Pseudomonadota</taxon>
        <taxon>Gammaproteobacteria</taxon>
        <taxon>Lysobacterales</taxon>
        <taxon>Rhodanobacteraceae</taxon>
        <taxon>Rhodanobacter</taxon>
    </lineage>
</organism>
<proteinExistence type="predicted"/>
<evidence type="ECO:0000313" key="3">
    <source>
        <dbReference type="EMBL" id="MFC5436081.1"/>
    </source>
</evidence>
<accession>A0ABW0JJS9</accession>